<gene>
    <name evidence="1" type="ORF">CHH64_00450</name>
</gene>
<sequence>MIRMSLASIDSQIRSMNSSINGLRGQVLQKQEEVRRLERAISEISGLQGDYEESRKYWRDIDLTAQTWRGELADKFDAFRNGELSASFTDVSQDEVQRVLASLEQAKGMLVAEIDSCQMQMATKQSSLERLRADRKKELQS</sequence>
<accession>A0A268AG87</accession>
<reference evidence="1 2" key="1">
    <citation type="submission" date="2017-07" db="EMBL/GenBank/DDBJ databases">
        <title>Isolation and whole genome analysis of endospore-forming bacteria from heroin.</title>
        <authorList>
            <person name="Kalinowski J."/>
            <person name="Ahrens B."/>
            <person name="Al-Dilaimi A."/>
            <person name="Winkler A."/>
            <person name="Wibberg D."/>
            <person name="Schleenbecker U."/>
            <person name="Ruckert C."/>
            <person name="Wolfel R."/>
            <person name="Grass G."/>
        </authorList>
    </citation>
    <scope>NUCLEOTIDE SEQUENCE [LARGE SCALE GENOMIC DNA]</scope>
    <source>
        <strain evidence="1 2">7528</strain>
    </source>
</reference>
<dbReference type="Proteomes" id="UP000216013">
    <property type="component" value="Unassembled WGS sequence"/>
</dbReference>
<evidence type="ECO:0000313" key="2">
    <source>
        <dbReference type="Proteomes" id="UP000216013"/>
    </source>
</evidence>
<evidence type="ECO:0000313" key="1">
    <source>
        <dbReference type="EMBL" id="PAD23120.1"/>
    </source>
</evidence>
<dbReference type="EMBL" id="NPBV01000001">
    <property type="protein sequence ID" value="PAD23120.1"/>
    <property type="molecule type" value="Genomic_DNA"/>
</dbReference>
<dbReference type="AlphaFoldDB" id="A0A268AG87"/>
<organism evidence="1 2">
    <name type="scientific">Terribacillus saccharophilus</name>
    <dbReference type="NCBI Taxonomy" id="361277"/>
    <lineage>
        <taxon>Bacteria</taxon>
        <taxon>Bacillati</taxon>
        <taxon>Bacillota</taxon>
        <taxon>Bacilli</taxon>
        <taxon>Bacillales</taxon>
        <taxon>Bacillaceae</taxon>
        <taxon>Terribacillus</taxon>
    </lineage>
</organism>
<protein>
    <submittedName>
        <fullName evidence="1">Uncharacterized protein</fullName>
    </submittedName>
</protein>
<name>A0A268AG87_9BACI</name>
<proteinExistence type="predicted"/>
<dbReference type="Gene3D" id="1.10.287.1490">
    <property type="match status" value="1"/>
</dbReference>
<comment type="caution">
    <text evidence="1">The sequence shown here is derived from an EMBL/GenBank/DDBJ whole genome shotgun (WGS) entry which is preliminary data.</text>
</comment>
<dbReference type="InterPro" id="IPR031681">
    <property type="entry name" value="YwqH-like"/>
</dbReference>
<dbReference type="Pfam" id="PF16888">
    <property type="entry name" value="YwqH-like"/>
    <property type="match status" value="1"/>
</dbReference>